<organism evidence="3">
    <name type="scientific">Lichtheimia ramosa</name>
    <dbReference type="NCBI Taxonomy" id="688394"/>
    <lineage>
        <taxon>Eukaryota</taxon>
        <taxon>Fungi</taxon>
        <taxon>Fungi incertae sedis</taxon>
        <taxon>Mucoromycota</taxon>
        <taxon>Mucoromycotina</taxon>
        <taxon>Mucoromycetes</taxon>
        <taxon>Mucorales</taxon>
        <taxon>Lichtheimiaceae</taxon>
        <taxon>Lichtheimia</taxon>
    </lineage>
</organism>
<dbReference type="PANTHER" id="PTHR10900:SF77">
    <property type="entry name" value="FI19380P1"/>
    <property type="match status" value="1"/>
</dbReference>
<accession>A0A077WUN8</accession>
<dbReference type="Pfam" id="PF02469">
    <property type="entry name" value="Fasciclin"/>
    <property type="match status" value="5"/>
</dbReference>
<dbReference type="Gene3D" id="2.30.180.10">
    <property type="entry name" value="FAS1 domain"/>
    <property type="match status" value="5"/>
</dbReference>
<dbReference type="PANTHER" id="PTHR10900">
    <property type="entry name" value="PERIOSTIN-RELATED"/>
    <property type="match status" value="1"/>
</dbReference>
<dbReference type="InterPro" id="IPR000782">
    <property type="entry name" value="FAS1_domain"/>
</dbReference>
<dbReference type="GO" id="GO:0005615">
    <property type="term" value="C:extracellular space"/>
    <property type="evidence" value="ECO:0007669"/>
    <property type="project" value="TreeGrafter"/>
</dbReference>
<gene>
    <name evidence="3" type="ORF">LRAMOSA03073</name>
</gene>
<dbReference type="InterPro" id="IPR050904">
    <property type="entry name" value="Adhesion/Biosynth-related"/>
</dbReference>
<sequence>MTETSAAARTHSILSPCLACMYLQYLLVPLLLVLLSVPTLAYNTIIDVLSTDARFSTLIRHLQHARLVPHLNRIESGTLLAPDNDAFAQFEGDMTRDKLLYHLLPTGLTTKNFSHGQLVESSYVRPGLLGPGDPAQRIKVTTEKGDTFYINEATIIEKDVYVNRLTYIQTIDRVLVPPSTLDEIFRKDSLFYELLEKSGVAAILKEERPFTVFKPHQDILDCFNAIEKEYMTGPFGVKDLTSFVQYMVMENAMYAADISQKNTSYDTLSGESLLVQADSNHGSITVNGVLLSETDILAANGVIHQLAHAFIPPSLTFDQRKYLYGLKATKFVALLDKYDLGHFLNETAQKYTFLVPGNDVIDTTDQQQKDWLSYHVLTGNLTPDDLDDGSLLATEFISQQLGNVPQRIPVHVHAGSDASTRWIRFGESHVVGNPVTVNGHVIYQISEPLSLPGDIISSIAIDLDVSAFVASLYVSEIATNVIDAKGISLFVPSNEAFESLGLIARYLMHPLGKATLQDVLRYHVVEGLLYQDDMRQYLHEMPTLAGNKIHIGPGADDDQQVIVTQPSHINHEPATVISHSDLLVSNGVVHKVDKVLLPEHVRIYGRDLLVGAQANTMIKVLDAVGLLDALNQTDYIILTPSDRAFDQLNVEELFNDPYSLERLAKLHVIPTQWQDLWQKKHHHDEHNTILSDDDTLIFQHDSNDEWFIRVKGQPEAKPAKIQATGRMWDEHGMKGGVLLIDTVLIPIRRGFFGLPWFWSNVVVGISSMITAVILGVGGFFGYKLYSRIRMGYQPIE</sequence>
<reference evidence="3" key="1">
    <citation type="journal article" date="2014" name="Genome Announc.">
        <title>De novo whole-genome sequence and genome annotation of Lichtheimia ramosa.</title>
        <authorList>
            <person name="Linde J."/>
            <person name="Schwartze V."/>
            <person name="Binder U."/>
            <person name="Lass-Florl C."/>
            <person name="Voigt K."/>
            <person name="Horn F."/>
        </authorList>
    </citation>
    <scope>NUCLEOTIDE SEQUENCE</scope>
    <source>
        <strain evidence="3">JMRC FSU:6197</strain>
    </source>
</reference>
<dbReference type="AlphaFoldDB" id="A0A077WUN8"/>
<evidence type="ECO:0000256" key="1">
    <source>
        <dbReference type="SAM" id="Phobius"/>
    </source>
</evidence>
<dbReference type="PROSITE" id="PS50213">
    <property type="entry name" value="FAS1"/>
    <property type="match status" value="3"/>
</dbReference>
<feature type="domain" description="FAS1" evidence="2">
    <location>
        <begin position="42"/>
        <end position="310"/>
    </location>
</feature>
<feature type="domain" description="FAS1" evidence="2">
    <location>
        <begin position="452"/>
        <end position="596"/>
    </location>
</feature>
<name>A0A077WUN8_9FUNG</name>
<keyword evidence="1" id="KW-0812">Transmembrane</keyword>
<dbReference type="OrthoDB" id="14252at2759"/>
<evidence type="ECO:0000313" key="3">
    <source>
        <dbReference type="EMBL" id="CDS10397.1"/>
    </source>
</evidence>
<dbReference type="SUPFAM" id="SSF82153">
    <property type="entry name" value="FAS1 domain"/>
    <property type="match status" value="5"/>
</dbReference>
<feature type="domain" description="FAS1" evidence="2">
    <location>
        <begin position="315"/>
        <end position="449"/>
    </location>
</feature>
<keyword evidence="1" id="KW-0472">Membrane</keyword>
<dbReference type="InterPro" id="IPR036378">
    <property type="entry name" value="FAS1_dom_sf"/>
</dbReference>
<proteinExistence type="predicted"/>
<feature type="transmembrane region" description="Helical" evidence="1">
    <location>
        <begin position="12"/>
        <end position="35"/>
    </location>
</feature>
<protein>
    <recommendedName>
        <fullName evidence="2">FAS1 domain-containing protein</fullName>
    </recommendedName>
</protein>
<evidence type="ECO:0000259" key="2">
    <source>
        <dbReference type="PROSITE" id="PS50213"/>
    </source>
</evidence>
<keyword evidence="1" id="KW-1133">Transmembrane helix</keyword>
<feature type="transmembrane region" description="Helical" evidence="1">
    <location>
        <begin position="756"/>
        <end position="782"/>
    </location>
</feature>
<dbReference type="SMART" id="SM00554">
    <property type="entry name" value="FAS1"/>
    <property type="match status" value="5"/>
</dbReference>
<dbReference type="EMBL" id="LK023335">
    <property type="protein sequence ID" value="CDS10397.1"/>
    <property type="molecule type" value="Genomic_DNA"/>
</dbReference>